<evidence type="ECO:0000313" key="1">
    <source>
        <dbReference type="EMBL" id="OCT55740.1"/>
    </source>
</evidence>
<name>A0A974BP84_XENLA</name>
<dbReference type="EMBL" id="KV474713">
    <property type="protein sequence ID" value="OCT55740.1"/>
    <property type="molecule type" value="Genomic_DNA"/>
</dbReference>
<proteinExistence type="predicted"/>
<reference evidence="1" key="1">
    <citation type="submission" date="2016-05" db="EMBL/GenBank/DDBJ databases">
        <title>WGS assembly of Xenopus laevis.</title>
        <authorList>
            <person name="Session A."/>
            <person name="Uno Y."/>
            <person name="Kwon T."/>
            <person name="Chapman J."/>
            <person name="Toyoda A."/>
            <person name="Takahashi S."/>
            <person name="Fukui A."/>
            <person name="Hikosaka A."/>
            <person name="Putnam N."/>
            <person name="Stites J."/>
            <person name="Van Heeringen S."/>
            <person name="Quigley I."/>
            <person name="Heinz S."/>
            <person name="Hellsten U."/>
            <person name="Lyons J."/>
            <person name="Suzuki A."/>
            <person name="Kondo M."/>
            <person name="Ogino H."/>
            <person name="Ochi H."/>
            <person name="Bogdanovic O."/>
            <person name="Lister R."/>
            <person name="Georgiou G."/>
            <person name="Paranjpe S."/>
            <person name="Van Kruijsbergen I."/>
            <person name="Mozaffari S."/>
            <person name="Shu S."/>
            <person name="Schmutz J."/>
            <person name="Jenkins J."/>
            <person name="Grimwood J."/>
            <person name="Carlson J."/>
            <person name="Mitros T."/>
            <person name="Simakov O."/>
            <person name="Heald R."/>
            <person name="Miller K."/>
            <person name="Haudenschild C."/>
            <person name="Kuroki Y."/>
            <person name="Tanaka T."/>
            <person name="Michiue T."/>
            <person name="Watanabe M."/>
            <person name="Kinoshita T."/>
            <person name="Ohta Y."/>
            <person name="Mawaribuchi S."/>
            <person name="Suzuki Y."/>
            <person name="Haramoto Y."/>
            <person name="Yamamoto T."/>
            <person name="Takagi C."/>
            <person name="Kitzman J."/>
            <person name="Shendure J."/>
            <person name="Nakayama T."/>
            <person name="Izutsu Y."/>
            <person name="Robert J."/>
            <person name="Dichmann D."/>
            <person name="Flajnik M."/>
            <person name="Houston D."/>
            <person name="Marcotte E."/>
            <person name="Wallingford J."/>
            <person name="Ito Y."/>
            <person name="Asashima M."/>
            <person name="Ueno N."/>
            <person name="Matsuda Y."/>
            <person name="Jan Veenstra G."/>
            <person name="Fujiyama A."/>
            <person name="Harland R."/>
            <person name="Taira M."/>
            <person name="Rokhsar D.S."/>
        </authorList>
    </citation>
    <scope>NUCLEOTIDE SEQUENCE</scope>
    <source>
        <strain evidence="1">J</strain>
        <tissue evidence="1">Blood</tissue>
    </source>
</reference>
<dbReference type="AlphaFoldDB" id="A0A974BP84"/>
<gene>
    <name evidence="1" type="ORF">XELAEV_18004458mg</name>
</gene>
<dbReference type="Proteomes" id="UP000694892">
    <property type="component" value="Unassembled WGS sequence"/>
</dbReference>
<accession>A0A974BP84</accession>
<organism evidence="1">
    <name type="scientific">Xenopus laevis</name>
    <name type="common">African clawed frog</name>
    <dbReference type="NCBI Taxonomy" id="8355"/>
    <lineage>
        <taxon>Eukaryota</taxon>
        <taxon>Metazoa</taxon>
        <taxon>Chordata</taxon>
        <taxon>Craniata</taxon>
        <taxon>Vertebrata</taxon>
        <taxon>Euteleostomi</taxon>
        <taxon>Amphibia</taxon>
        <taxon>Batrachia</taxon>
        <taxon>Anura</taxon>
        <taxon>Pipoidea</taxon>
        <taxon>Pipidae</taxon>
        <taxon>Xenopodinae</taxon>
        <taxon>Xenopus</taxon>
        <taxon>Xenopus</taxon>
    </lineage>
</organism>
<sequence length="217" mass="25120">MASNFFSYTEDEASRIIKKLSGSREFLNVPAPNMVRKQLETLQKRKTDLELHGITLAAYCENSRIPRGLRIHLRPTLFIHNEEFKTKYMQILNKCSMDIMTLNIDFITQELFQVQSEIAKLTTDMDTMFPVEELAKMKEDMELKMSAYWKAGEEQKRGKFARDVTDYERAEFTRGRMVNTSEGTAQDAPVVRAALRPGCGERTRLFQVPTMENANLF</sequence>
<protein>
    <submittedName>
        <fullName evidence="1">Uncharacterized protein</fullName>
    </submittedName>
</protein>